<dbReference type="AlphaFoldDB" id="A0A136PTD3"/>
<comment type="caution">
    <text evidence="1">The sequence shown here is derived from an EMBL/GenBank/DDBJ whole genome shotgun (WGS) entry which is preliminary data.</text>
</comment>
<keyword evidence="2" id="KW-1185">Reference proteome</keyword>
<organism evidence="1 2">
    <name type="scientific">Micromonospora rosaria</name>
    <dbReference type="NCBI Taxonomy" id="47874"/>
    <lineage>
        <taxon>Bacteria</taxon>
        <taxon>Bacillati</taxon>
        <taxon>Actinomycetota</taxon>
        <taxon>Actinomycetes</taxon>
        <taxon>Micromonosporales</taxon>
        <taxon>Micromonosporaceae</taxon>
        <taxon>Micromonospora</taxon>
    </lineage>
</organism>
<dbReference type="EMBL" id="LRQV01000033">
    <property type="protein sequence ID" value="KXK61760.1"/>
    <property type="molecule type" value="Genomic_DNA"/>
</dbReference>
<name>A0A136PTD3_9ACTN</name>
<gene>
    <name evidence="1" type="ORF">AWW66_11725</name>
</gene>
<evidence type="ECO:0008006" key="3">
    <source>
        <dbReference type="Google" id="ProtNLM"/>
    </source>
</evidence>
<reference evidence="1 2" key="1">
    <citation type="submission" date="2016-01" db="EMBL/GenBank/DDBJ databases">
        <title>Whole genome sequence and analysis of Micromonospora rosaria DSM 803, which can produce antibacterial substance rosamicin.</title>
        <authorList>
            <person name="Yang H."/>
            <person name="He X."/>
            <person name="Zhu D."/>
        </authorList>
    </citation>
    <scope>NUCLEOTIDE SEQUENCE [LARGE SCALE GENOMIC DNA]</scope>
    <source>
        <strain evidence="1 2">DSM 803</strain>
    </source>
</reference>
<dbReference type="RefSeq" id="WP_067364168.1">
    <property type="nucleotide sequence ID" value="NZ_JBIUBN010000007.1"/>
</dbReference>
<proteinExistence type="predicted"/>
<evidence type="ECO:0000313" key="2">
    <source>
        <dbReference type="Proteomes" id="UP000070620"/>
    </source>
</evidence>
<sequence>MPAATTTLRVLAISVTALLTVTGCQTLDDAGRVLGRSDLVNDVAARMDQAMELTYTAEYRLAGGEAASIAQEQKPARSAYTYPGGKLTVTKEATTECETAEGRPVCTVAAPPTTGKPTVAVFTEAKRRGLVTPPVVVGLLTAAALEPAAVIEQSDTTLAGHHATCVAVSQVPDPFSACVTSAGVLGSFSGAVDGTTVELALTRYTTTVDQAAFEVPAGAGVVDRRPADS</sequence>
<protein>
    <recommendedName>
        <fullName evidence="3">Lipoprotein</fullName>
    </recommendedName>
</protein>
<accession>A0A136PTD3</accession>
<dbReference type="OrthoDB" id="3401504at2"/>
<evidence type="ECO:0000313" key="1">
    <source>
        <dbReference type="EMBL" id="KXK61760.1"/>
    </source>
</evidence>
<dbReference type="Proteomes" id="UP000070620">
    <property type="component" value="Unassembled WGS sequence"/>
</dbReference>